<keyword evidence="1" id="KW-0472">Membrane</keyword>
<dbReference type="AlphaFoldDB" id="A0A1Y1XKI0"/>
<keyword evidence="3" id="KW-1185">Reference proteome</keyword>
<dbReference type="EMBL" id="MCFG01000023">
    <property type="protein sequence ID" value="ORX86258.1"/>
    <property type="molecule type" value="Genomic_DNA"/>
</dbReference>
<reference evidence="2 3" key="2">
    <citation type="submission" date="2016-08" db="EMBL/GenBank/DDBJ databases">
        <title>Pervasive Adenine N6-methylation of Active Genes in Fungi.</title>
        <authorList>
            <consortium name="DOE Joint Genome Institute"/>
            <person name="Mondo S.J."/>
            <person name="Dannebaum R.O."/>
            <person name="Kuo R.C."/>
            <person name="Labutti K."/>
            <person name="Haridas S."/>
            <person name="Kuo A."/>
            <person name="Salamov A."/>
            <person name="Ahrendt S.R."/>
            <person name="Lipzen A."/>
            <person name="Sullivan W."/>
            <person name="Andreopoulos W.B."/>
            <person name="Clum A."/>
            <person name="Lindquist E."/>
            <person name="Daum C."/>
            <person name="Ramamoorthy G.K."/>
            <person name="Gryganskyi A."/>
            <person name="Culley D."/>
            <person name="Magnuson J.K."/>
            <person name="James T.Y."/>
            <person name="O'Malley M.A."/>
            <person name="Stajich J.E."/>
            <person name="Spatafora J.W."/>
            <person name="Visel A."/>
            <person name="Grigoriev I.V."/>
        </authorList>
    </citation>
    <scope>NUCLEOTIDE SEQUENCE [LARGE SCALE GENOMIC DNA]</scope>
    <source>
        <strain evidence="2 3">S4</strain>
    </source>
</reference>
<reference evidence="2 3" key="1">
    <citation type="submission" date="2016-08" db="EMBL/GenBank/DDBJ databases">
        <title>A Parts List for Fungal Cellulosomes Revealed by Comparative Genomics.</title>
        <authorList>
            <consortium name="DOE Joint Genome Institute"/>
            <person name="Haitjema C.H."/>
            <person name="Gilmore S.P."/>
            <person name="Henske J.K."/>
            <person name="Solomon K.V."/>
            <person name="De Groot R."/>
            <person name="Kuo A."/>
            <person name="Mondo S.J."/>
            <person name="Salamov A.A."/>
            <person name="Labutti K."/>
            <person name="Zhao Z."/>
            <person name="Chiniquy J."/>
            <person name="Barry K."/>
            <person name="Brewer H.M."/>
            <person name="Purvine S.O."/>
            <person name="Wright A.T."/>
            <person name="Boxma B."/>
            <person name="Van Alen T."/>
            <person name="Hackstein J.H."/>
            <person name="Baker S.E."/>
            <person name="Grigoriev I.V."/>
            <person name="O'Malley M.A."/>
        </authorList>
    </citation>
    <scope>NUCLEOTIDE SEQUENCE [LARGE SCALE GENOMIC DNA]</scope>
    <source>
        <strain evidence="2 3">S4</strain>
    </source>
</reference>
<accession>A0A1Y1XKI0</accession>
<protein>
    <submittedName>
        <fullName evidence="2">Uncharacterized protein</fullName>
    </submittedName>
</protein>
<sequence length="161" mass="18606">MMKSLVNFIQSYYKENSGIDIVTLNKNEVLNFSSNRSKADDYYSCKNDICLKANFNYPNHYIDFLNENGNLTRYTTDTCTHCDEHYISLTFYCNVKLEGNTCKTNDECLSKSYYHNSKGHSICGKTFEDGRYDSKSTGCSIFIIIVFTAIGYYGFYTCYVK</sequence>
<evidence type="ECO:0000256" key="1">
    <source>
        <dbReference type="SAM" id="Phobius"/>
    </source>
</evidence>
<dbReference type="Proteomes" id="UP000193944">
    <property type="component" value="Unassembled WGS sequence"/>
</dbReference>
<evidence type="ECO:0000313" key="2">
    <source>
        <dbReference type="EMBL" id="ORX86258.1"/>
    </source>
</evidence>
<gene>
    <name evidence="2" type="ORF">BCR32DRAFT_275504</name>
</gene>
<evidence type="ECO:0000313" key="3">
    <source>
        <dbReference type="Proteomes" id="UP000193944"/>
    </source>
</evidence>
<keyword evidence="1" id="KW-1133">Transmembrane helix</keyword>
<name>A0A1Y1XKI0_9FUNG</name>
<organism evidence="2 3">
    <name type="scientific">Anaeromyces robustus</name>
    <dbReference type="NCBI Taxonomy" id="1754192"/>
    <lineage>
        <taxon>Eukaryota</taxon>
        <taxon>Fungi</taxon>
        <taxon>Fungi incertae sedis</taxon>
        <taxon>Chytridiomycota</taxon>
        <taxon>Chytridiomycota incertae sedis</taxon>
        <taxon>Neocallimastigomycetes</taxon>
        <taxon>Neocallimastigales</taxon>
        <taxon>Neocallimastigaceae</taxon>
        <taxon>Anaeromyces</taxon>
    </lineage>
</organism>
<feature type="transmembrane region" description="Helical" evidence="1">
    <location>
        <begin position="137"/>
        <end position="155"/>
    </location>
</feature>
<proteinExistence type="predicted"/>
<comment type="caution">
    <text evidence="2">The sequence shown here is derived from an EMBL/GenBank/DDBJ whole genome shotgun (WGS) entry which is preliminary data.</text>
</comment>
<keyword evidence="1" id="KW-0812">Transmembrane</keyword>
<dbReference type="OrthoDB" id="10625882at2759"/>